<dbReference type="EMBL" id="LJBN01000238">
    <property type="protein sequence ID" value="OOQ81783.1"/>
    <property type="molecule type" value="Genomic_DNA"/>
</dbReference>
<dbReference type="Proteomes" id="UP000190744">
    <property type="component" value="Unassembled WGS sequence"/>
</dbReference>
<reference evidence="2" key="1">
    <citation type="submission" date="2015-09" db="EMBL/GenBank/DDBJ databases">
        <authorList>
            <person name="Fill T.P."/>
            <person name="Baretta J.F."/>
            <person name="de Almeida L.G."/>
            <person name="Rocha M."/>
            <person name="de Souza D.H."/>
            <person name="Malavazi I."/>
            <person name="Cerdeira L.T."/>
            <person name="Hong H."/>
            <person name="Samborskyy M."/>
            <person name="de Vasconcelos A.T."/>
            <person name="Leadlay P."/>
            <person name="Rodrigues-Filho E."/>
        </authorList>
    </citation>
    <scope>NUCLEOTIDE SEQUENCE [LARGE SCALE GENOMIC DNA]</scope>
    <source>
        <strain evidence="2">LaBioMMi 136</strain>
    </source>
</reference>
<proteinExistence type="predicted"/>
<sequence length="272" mass="31057">MSTSSSSASSTFYRASSHALSFYSSSPSRSSPFTGNYIVDRDGFLYSDHRAGGPQLCSLPDEDCSLSKEWMDENHFRERQEQVHDTVRSILRNHHIQYRELFIWGRKSRVDREPKPIPTVRIITETIPPEARRTAREIHYALLSSTPSFSVSVDIMDTLLATPLRSFPVARTDLIFGKWNDIVHAIRNALETREWVGFGCWRYGVSNTGTENPVTVVVSVEKRSTSEWSIEIRRIEMILRSFGVTDVDILFRKDEICRHIGNPDLPQAGCTE</sequence>
<organism evidence="1 2">
    <name type="scientific">Penicillium brasilianum</name>
    <dbReference type="NCBI Taxonomy" id="104259"/>
    <lineage>
        <taxon>Eukaryota</taxon>
        <taxon>Fungi</taxon>
        <taxon>Dikarya</taxon>
        <taxon>Ascomycota</taxon>
        <taxon>Pezizomycotina</taxon>
        <taxon>Eurotiomycetes</taxon>
        <taxon>Eurotiomycetidae</taxon>
        <taxon>Eurotiales</taxon>
        <taxon>Aspergillaceae</taxon>
        <taxon>Penicillium</taxon>
    </lineage>
</organism>
<dbReference type="AlphaFoldDB" id="A0A1S9R8E5"/>
<evidence type="ECO:0000313" key="1">
    <source>
        <dbReference type="EMBL" id="OOQ81783.1"/>
    </source>
</evidence>
<gene>
    <name evidence="1" type="ORF">PEBR_43160</name>
</gene>
<accession>A0A1S9R8E5</accession>
<name>A0A1S9R8E5_PENBI</name>
<evidence type="ECO:0000313" key="2">
    <source>
        <dbReference type="Proteomes" id="UP000190744"/>
    </source>
</evidence>
<comment type="caution">
    <text evidence="1">The sequence shown here is derived from an EMBL/GenBank/DDBJ whole genome shotgun (WGS) entry which is preliminary data.</text>
</comment>
<protein>
    <submittedName>
        <fullName evidence="1">Uncharacterized protein</fullName>
    </submittedName>
</protein>